<name>A0A0E9RT25_ANGAN</name>
<sequence length="42" mass="4765">MTVHIGPFLEIANELAQCSSYLQLSVCEQFDHNRIIIGLCTR</sequence>
<reference evidence="1" key="2">
    <citation type="journal article" date="2015" name="Fish Shellfish Immunol.">
        <title>Early steps in the European eel (Anguilla anguilla)-Vibrio vulnificus interaction in the gills: Role of the RtxA13 toxin.</title>
        <authorList>
            <person name="Callol A."/>
            <person name="Pajuelo D."/>
            <person name="Ebbesson L."/>
            <person name="Teles M."/>
            <person name="MacKenzie S."/>
            <person name="Amaro C."/>
        </authorList>
    </citation>
    <scope>NUCLEOTIDE SEQUENCE</scope>
</reference>
<dbReference type="EMBL" id="GBXM01076580">
    <property type="protein sequence ID" value="JAH31997.1"/>
    <property type="molecule type" value="Transcribed_RNA"/>
</dbReference>
<evidence type="ECO:0000313" key="1">
    <source>
        <dbReference type="EMBL" id="JAH31997.1"/>
    </source>
</evidence>
<protein>
    <submittedName>
        <fullName evidence="1">Uncharacterized protein</fullName>
    </submittedName>
</protein>
<accession>A0A0E9RT25</accession>
<proteinExistence type="predicted"/>
<reference evidence="1" key="1">
    <citation type="submission" date="2014-11" db="EMBL/GenBank/DDBJ databases">
        <authorList>
            <person name="Amaro Gonzalez C."/>
        </authorList>
    </citation>
    <scope>NUCLEOTIDE SEQUENCE</scope>
</reference>
<dbReference type="AlphaFoldDB" id="A0A0E9RT25"/>
<organism evidence="1">
    <name type="scientific">Anguilla anguilla</name>
    <name type="common">European freshwater eel</name>
    <name type="synonym">Muraena anguilla</name>
    <dbReference type="NCBI Taxonomy" id="7936"/>
    <lineage>
        <taxon>Eukaryota</taxon>
        <taxon>Metazoa</taxon>
        <taxon>Chordata</taxon>
        <taxon>Craniata</taxon>
        <taxon>Vertebrata</taxon>
        <taxon>Euteleostomi</taxon>
        <taxon>Actinopterygii</taxon>
        <taxon>Neopterygii</taxon>
        <taxon>Teleostei</taxon>
        <taxon>Anguilliformes</taxon>
        <taxon>Anguillidae</taxon>
        <taxon>Anguilla</taxon>
    </lineage>
</organism>